<dbReference type="RefSeq" id="WP_127079447.1">
    <property type="nucleotide sequence ID" value="NZ_RSCL01000002.1"/>
</dbReference>
<proteinExistence type="predicted"/>
<gene>
    <name evidence="2" type="ORF">DSM106972_009840</name>
</gene>
<keyword evidence="3" id="KW-1185">Reference proteome</keyword>
<dbReference type="EMBL" id="RSCL01000002">
    <property type="protein sequence ID" value="RUT08931.1"/>
    <property type="molecule type" value="Genomic_DNA"/>
</dbReference>
<evidence type="ECO:0000256" key="1">
    <source>
        <dbReference type="SAM" id="Coils"/>
    </source>
</evidence>
<comment type="caution">
    <text evidence="2">The sequence shown here is derived from an EMBL/GenBank/DDBJ whole genome shotgun (WGS) entry which is preliminary data.</text>
</comment>
<evidence type="ECO:0000313" key="3">
    <source>
        <dbReference type="Proteomes" id="UP000271624"/>
    </source>
</evidence>
<organism evidence="2 3">
    <name type="scientific">Dulcicalothrix desertica PCC 7102</name>
    <dbReference type="NCBI Taxonomy" id="232991"/>
    <lineage>
        <taxon>Bacteria</taxon>
        <taxon>Bacillati</taxon>
        <taxon>Cyanobacteriota</taxon>
        <taxon>Cyanophyceae</taxon>
        <taxon>Nostocales</taxon>
        <taxon>Calotrichaceae</taxon>
        <taxon>Dulcicalothrix</taxon>
    </lineage>
</organism>
<evidence type="ECO:0008006" key="4">
    <source>
        <dbReference type="Google" id="ProtNLM"/>
    </source>
</evidence>
<reference evidence="2" key="2">
    <citation type="journal article" date="2019" name="Genome Biol. Evol.">
        <title>Day and night: Metabolic profiles and evolutionary relationships of six axenic non-marine cyanobacteria.</title>
        <authorList>
            <person name="Will S.E."/>
            <person name="Henke P."/>
            <person name="Boedeker C."/>
            <person name="Huang S."/>
            <person name="Brinkmann H."/>
            <person name="Rohde M."/>
            <person name="Jarek M."/>
            <person name="Friedl T."/>
            <person name="Seufert S."/>
            <person name="Schumacher M."/>
            <person name="Overmann J."/>
            <person name="Neumann-Schaal M."/>
            <person name="Petersen J."/>
        </authorList>
    </citation>
    <scope>NUCLEOTIDE SEQUENCE [LARGE SCALE GENOMIC DNA]</scope>
    <source>
        <strain evidence="2">PCC 7102</strain>
    </source>
</reference>
<dbReference type="AlphaFoldDB" id="A0A3S1BBW2"/>
<feature type="coiled-coil region" evidence="1">
    <location>
        <begin position="24"/>
        <end position="90"/>
    </location>
</feature>
<dbReference type="OrthoDB" id="565202at2"/>
<accession>A0A3S1BBW2</accession>
<protein>
    <recommendedName>
        <fullName evidence="4">DUF2203 domain-containing protein</fullName>
    </recommendedName>
</protein>
<keyword evidence="1" id="KW-0175">Coiled coil</keyword>
<sequence>MKPSKKQNEPSGEDSQSQEFQQGLYDVEQALIALKERYKQVENDYTLQNELNRRRSSLLHSKLPEMKAELKHIEQQLEVLEINLESRLLNWRSFKDPFWQIVRFSGLGVIIGWLLKSFAS</sequence>
<name>A0A3S1BBW2_9CYAN</name>
<dbReference type="Proteomes" id="UP000271624">
    <property type="component" value="Unassembled WGS sequence"/>
</dbReference>
<evidence type="ECO:0000313" key="2">
    <source>
        <dbReference type="EMBL" id="RUT08931.1"/>
    </source>
</evidence>
<reference evidence="2" key="1">
    <citation type="submission" date="2018-12" db="EMBL/GenBank/DDBJ databases">
        <authorList>
            <person name="Will S."/>
            <person name="Neumann-Schaal M."/>
            <person name="Henke P."/>
        </authorList>
    </citation>
    <scope>NUCLEOTIDE SEQUENCE</scope>
    <source>
        <strain evidence="2">PCC 7102</strain>
    </source>
</reference>